<dbReference type="OrthoDB" id="278912at2"/>
<evidence type="ECO:0000313" key="2">
    <source>
        <dbReference type="Proteomes" id="UP000319817"/>
    </source>
</evidence>
<keyword evidence="2" id="KW-1185">Reference proteome</keyword>
<reference evidence="1 2" key="1">
    <citation type="submission" date="2019-02" db="EMBL/GenBank/DDBJ databases">
        <title>Deep-cultivation of Planctomycetes and their phenomic and genomic characterization uncovers novel biology.</title>
        <authorList>
            <person name="Wiegand S."/>
            <person name="Jogler M."/>
            <person name="Boedeker C."/>
            <person name="Pinto D."/>
            <person name="Vollmers J."/>
            <person name="Rivas-Marin E."/>
            <person name="Kohn T."/>
            <person name="Peeters S.H."/>
            <person name="Heuer A."/>
            <person name="Rast P."/>
            <person name="Oberbeckmann S."/>
            <person name="Bunk B."/>
            <person name="Jeske O."/>
            <person name="Meyerdierks A."/>
            <person name="Storesund J.E."/>
            <person name="Kallscheuer N."/>
            <person name="Luecker S."/>
            <person name="Lage O.M."/>
            <person name="Pohl T."/>
            <person name="Merkel B.J."/>
            <person name="Hornburger P."/>
            <person name="Mueller R.-W."/>
            <person name="Bruemmer F."/>
            <person name="Labrenz M."/>
            <person name="Spormann A.M."/>
            <person name="Op den Camp H."/>
            <person name="Overmann J."/>
            <person name="Amann R."/>
            <person name="Jetten M.S.M."/>
            <person name="Mascher T."/>
            <person name="Medema M.H."/>
            <person name="Devos D.P."/>
            <person name="Kaster A.-K."/>
            <person name="Ovreas L."/>
            <person name="Rohde M."/>
            <person name="Galperin M.Y."/>
            <person name="Jogler C."/>
        </authorList>
    </citation>
    <scope>NUCLEOTIDE SEQUENCE [LARGE SCALE GENOMIC DNA]</scope>
    <source>
        <strain evidence="1 2">K23_9</strain>
    </source>
</reference>
<dbReference type="RefSeq" id="WP_145419637.1">
    <property type="nucleotide sequence ID" value="NZ_CP036526.1"/>
</dbReference>
<organism evidence="1 2">
    <name type="scientific">Stieleria marina</name>
    <dbReference type="NCBI Taxonomy" id="1930275"/>
    <lineage>
        <taxon>Bacteria</taxon>
        <taxon>Pseudomonadati</taxon>
        <taxon>Planctomycetota</taxon>
        <taxon>Planctomycetia</taxon>
        <taxon>Pirellulales</taxon>
        <taxon>Pirellulaceae</taxon>
        <taxon>Stieleria</taxon>
    </lineage>
</organism>
<proteinExistence type="predicted"/>
<evidence type="ECO:0000313" key="1">
    <source>
        <dbReference type="EMBL" id="QDT11873.1"/>
    </source>
</evidence>
<accession>A0A517NXL8</accession>
<sequence>MSVSVYYRSIESMHPAQAFEVRDAADRFTTEFDWLTCDSPRFEQEKDGYLSGNVMPVFDCQNETEESADRLGGLYDAIEVLRQLSQLHGVDWEIWHDYEPQGIGKIINGAANLQLTEEIDSVVQIGNLFGEVGFDEEELEEEQETTPQGFGVWRATIHETSADYARQEPRVLKFPGVK</sequence>
<protein>
    <submittedName>
        <fullName evidence="1">Uncharacterized protein</fullName>
    </submittedName>
</protein>
<name>A0A517NXL8_9BACT</name>
<dbReference type="Proteomes" id="UP000319817">
    <property type="component" value="Chromosome"/>
</dbReference>
<dbReference type="AlphaFoldDB" id="A0A517NXL8"/>
<dbReference type="EMBL" id="CP036526">
    <property type="protein sequence ID" value="QDT11873.1"/>
    <property type="molecule type" value="Genomic_DNA"/>
</dbReference>
<gene>
    <name evidence="1" type="ORF">K239x_38750</name>
</gene>